<dbReference type="STRING" id="665118.SAMN02983003_2813"/>
<dbReference type="PANTHER" id="PTHR43808">
    <property type="entry name" value="ACETYLORNITHINE DEACETYLASE"/>
    <property type="match status" value="1"/>
</dbReference>
<evidence type="ECO:0000313" key="5">
    <source>
        <dbReference type="Proteomes" id="UP000183447"/>
    </source>
</evidence>
<keyword evidence="1" id="KW-0479">Metal-binding</keyword>
<dbReference type="AlphaFoldDB" id="A0A1K2I043"/>
<reference evidence="4 5" key="1">
    <citation type="submission" date="2016-11" db="EMBL/GenBank/DDBJ databases">
        <authorList>
            <person name="Jaros S."/>
            <person name="Januszkiewicz K."/>
            <person name="Wedrychowicz H."/>
        </authorList>
    </citation>
    <scope>NUCLEOTIDE SEQUENCE [LARGE SCALE GENOMIC DNA]</scope>
    <source>
        <strain evidence="4 5">ATCC 23634</strain>
    </source>
</reference>
<dbReference type="GO" id="GO:0016787">
    <property type="term" value="F:hydrolase activity"/>
    <property type="evidence" value="ECO:0007669"/>
    <property type="project" value="UniProtKB-KW"/>
</dbReference>
<dbReference type="InterPro" id="IPR050072">
    <property type="entry name" value="Peptidase_M20A"/>
</dbReference>
<dbReference type="GO" id="GO:0046872">
    <property type="term" value="F:metal ion binding"/>
    <property type="evidence" value="ECO:0007669"/>
    <property type="project" value="UniProtKB-KW"/>
</dbReference>
<dbReference type="Proteomes" id="UP000183447">
    <property type="component" value="Unassembled WGS sequence"/>
</dbReference>
<dbReference type="PANTHER" id="PTHR43808:SF25">
    <property type="entry name" value="PEPTIDASE M20 DIMERISATION DOMAIN-CONTAINING PROTEIN"/>
    <property type="match status" value="1"/>
</dbReference>
<dbReference type="Pfam" id="PF07687">
    <property type="entry name" value="M20_dimer"/>
    <property type="match status" value="1"/>
</dbReference>
<dbReference type="RefSeq" id="WP_072344165.1">
    <property type="nucleotide sequence ID" value="NZ_FPKU01000002.1"/>
</dbReference>
<dbReference type="OrthoDB" id="9809784at2"/>
<dbReference type="Gene3D" id="3.40.630.10">
    <property type="entry name" value="Zn peptidases"/>
    <property type="match status" value="1"/>
</dbReference>
<organism evidence="4 5">
    <name type="scientific">Devosia enhydra</name>
    <dbReference type="NCBI Taxonomy" id="665118"/>
    <lineage>
        <taxon>Bacteria</taxon>
        <taxon>Pseudomonadati</taxon>
        <taxon>Pseudomonadota</taxon>
        <taxon>Alphaproteobacteria</taxon>
        <taxon>Hyphomicrobiales</taxon>
        <taxon>Devosiaceae</taxon>
        <taxon>Devosia</taxon>
    </lineage>
</organism>
<evidence type="ECO:0000313" key="4">
    <source>
        <dbReference type="EMBL" id="SFZ85647.1"/>
    </source>
</evidence>
<accession>A0A1K2I043</accession>
<feature type="domain" description="Peptidase M20 dimerisation" evidence="3">
    <location>
        <begin position="225"/>
        <end position="326"/>
    </location>
</feature>
<evidence type="ECO:0000256" key="2">
    <source>
        <dbReference type="ARBA" id="ARBA00022801"/>
    </source>
</evidence>
<gene>
    <name evidence="4" type="ORF">SAMN02983003_2813</name>
</gene>
<keyword evidence="5" id="KW-1185">Reference proteome</keyword>
<dbReference type="InterPro" id="IPR011650">
    <property type="entry name" value="Peptidase_M20_dimer"/>
</dbReference>
<proteinExistence type="predicted"/>
<keyword evidence="2" id="KW-0378">Hydrolase</keyword>
<sequence>MSAGPDTGLEAALAAGSDRAIALLVRLIGLQEEGETAVQDEIARRLKALGAQVERFDYDPSAVPVVAEFASAAAADTGQRSAVLGRMSGAGAGRSLLLFAHPDSEPVSAAIGWPMPPFAGIERDGRIHGWGVADDLSGIAIALSALEAIAAAGVRLSGDVAFASTPSKRHARGIAALLHHGIAADAALYLHPAESGVGMREIKAFCSGLLEFSLTVSGRQPETEEPSHTAFAHLAVNPVEKLLGLAAALRELDAERAARIHHPRLEDAVGRSTNILISGLSASDPNGLGRVPLSATLSGSIAFPPGETMDAVMAEVEAAIAKAAAADPWLSGHAPQLTWLSGVSGAEVPADHPLFETVAGAVEAICGFRPRVNPMHTSSDIRNPMVQKAIPTIGLGPLCGDLTHNGRTGEWVSRDDHLRAVAVVAASLVAWCGVSQ</sequence>
<dbReference type="EMBL" id="FPKU01000002">
    <property type="protein sequence ID" value="SFZ85647.1"/>
    <property type="molecule type" value="Genomic_DNA"/>
</dbReference>
<dbReference type="SUPFAM" id="SSF53187">
    <property type="entry name" value="Zn-dependent exopeptidases"/>
    <property type="match status" value="1"/>
</dbReference>
<dbReference type="Pfam" id="PF01546">
    <property type="entry name" value="Peptidase_M20"/>
    <property type="match status" value="1"/>
</dbReference>
<dbReference type="Gene3D" id="3.30.70.360">
    <property type="match status" value="1"/>
</dbReference>
<dbReference type="SUPFAM" id="SSF55031">
    <property type="entry name" value="Bacterial exopeptidase dimerisation domain"/>
    <property type="match status" value="1"/>
</dbReference>
<dbReference type="InterPro" id="IPR036264">
    <property type="entry name" value="Bact_exopeptidase_dim_dom"/>
</dbReference>
<dbReference type="InterPro" id="IPR002933">
    <property type="entry name" value="Peptidase_M20"/>
</dbReference>
<protein>
    <submittedName>
        <fullName evidence="4">Peptidase dimerisation domain-containing protein</fullName>
    </submittedName>
</protein>
<name>A0A1K2I043_9HYPH</name>
<evidence type="ECO:0000259" key="3">
    <source>
        <dbReference type="Pfam" id="PF07687"/>
    </source>
</evidence>
<evidence type="ECO:0000256" key="1">
    <source>
        <dbReference type="ARBA" id="ARBA00022723"/>
    </source>
</evidence>